<feature type="domain" description="EAL" evidence="2">
    <location>
        <begin position="480"/>
        <end position="743"/>
    </location>
</feature>
<protein>
    <submittedName>
        <fullName evidence="3">EAL domain-containing protein (Putative c-di-GMP-specific phosphodiesterase class I)/GGDEF domain-containing protein</fullName>
    </submittedName>
</protein>
<dbReference type="PANTHER" id="PTHR33121">
    <property type="entry name" value="CYCLIC DI-GMP PHOSPHODIESTERASE PDEF"/>
    <property type="match status" value="1"/>
</dbReference>
<dbReference type="GO" id="GO:0071111">
    <property type="term" value="F:cyclic-guanylate-specific phosphodiesterase activity"/>
    <property type="evidence" value="ECO:0007669"/>
    <property type="project" value="InterPro"/>
</dbReference>
<organism evidence="3 4">
    <name type="scientific">Acidovorax soli</name>
    <dbReference type="NCBI Taxonomy" id="592050"/>
    <lineage>
        <taxon>Bacteria</taxon>
        <taxon>Pseudomonadati</taxon>
        <taxon>Pseudomonadota</taxon>
        <taxon>Betaproteobacteria</taxon>
        <taxon>Burkholderiales</taxon>
        <taxon>Comamonadaceae</taxon>
        <taxon>Acidovorax</taxon>
    </lineage>
</organism>
<evidence type="ECO:0000313" key="3">
    <source>
        <dbReference type="EMBL" id="MBB6562599.1"/>
    </source>
</evidence>
<feature type="transmembrane region" description="Helical" evidence="1">
    <location>
        <begin position="193"/>
        <end position="212"/>
    </location>
</feature>
<evidence type="ECO:0000313" key="4">
    <source>
        <dbReference type="Proteomes" id="UP000575083"/>
    </source>
</evidence>
<dbReference type="Gene3D" id="3.30.70.270">
    <property type="match status" value="1"/>
</dbReference>
<keyword evidence="1" id="KW-0472">Membrane</keyword>
<dbReference type="CDD" id="cd01948">
    <property type="entry name" value="EAL"/>
    <property type="match status" value="1"/>
</dbReference>
<feature type="transmembrane region" description="Helical" evidence="1">
    <location>
        <begin position="84"/>
        <end position="104"/>
    </location>
</feature>
<dbReference type="PANTHER" id="PTHR33121:SF23">
    <property type="entry name" value="CYCLIC DI-GMP PHOSPHODIESTERASE PDEB"/>
    <property type="match status" value="1"/>
</dbReference>
<name>A0A7X0PIY9_9BURK</name>
<dbReference type="SMART" id="SM00052">
    <property type="entry name" value="EAL"/>
    <property type="match status" value="1"/>
</dbReference>
<feature type="transmembrane region" description="Helical" evidence="1">
    <location>
        <begin position="245"/>
        <end position="266"/>
    </location>
</feature>
<proteinExistence type="predicted"/>
<dbReference type="EMBL" id="JACHLK010000013">
    <property type="protein sequence ID" value="MBB6562599.1"/>
    <property type="molecule type" value="Genomic_DNA"/>
</dbReference>
<sequence length="773" mass="82852">MPSTPVPASSQLPFDYRRGLVGALLWMVVAQASQAYAFGSLDMSLIWPADGIAMGLVLAYGLRMLGFLGAAVALWHALHGIPMLQSLIGVAALAAAVALVWWLVQRDRRNEAGRNPVATAVRFHALTVLPGAAVLTALGSWQFLLAAGEQPGGILRVAGVMGMSEVFGILLFTRLTEMAAHALDGGWRAGPLLWARWQTFCLAGLVLVMAMAQWGSSVVGAGIGPSVRYVVFLLVAWAAYRGSPLFVHLATAISALTLLAFTPPLPAGHSPYLMVLDQAVLMVCLAALSFFASATMEHRRQMERSLHEAASNDGLTGFLNERGLLKSLQAAGTGPMHLIGMRLHNLEHVVDLIGLGSTREIEQDVSIYLRNQLGRGCLYARPRDGFFVVAVPVAAGDVHARLLQLRTALDGRRYVFSEHSVRIQAAFGLLPLDEGQALGDDVLAALMLLCEVDGDPAQGDRQAQGMEQAPGHLMRMRRAQLSRIEALKDALRLPAGSPEASGLWLACQPIRSAHGDHDGDLGVEVLLRWASGNGSPHLPGEFLPLAERYGLMPQVDRWVITQVFAALVAHGITRRDLGKVAINLSGSSVSDPRLLTHIDQCLATSGLDPAMFCFEVTETAGIVQRSRAVDLLASLRAMGARTSLDDFGTGLATFDYLKSLPLDFVKIDGSFVRDVMSSRVDQRVVLAICDVARTMGLATIAEFVETPAQRALLAAYGVDYVQGFGIAKPLPLPHYLQQLGRRDPRPAVQAAPTLAGRWQAGHGRLVAGVAPGE</sequence>
<feature type="transmembrane region" description="Helical" evidence="1">
    <location>
        <begin position="51"/>
        <end position="78"/>
    </location>
</feature>
<dbReference type="InterPro" id="IPR029787">
    <property type="entry name" value="Nucleotide_cyclase"/>
</dbReference>
<keyword evidence="4" id="KW-1185">Reference proteome</keyword>
<reference evidence="3 4" key="1">
    <citation type="submission" date="2020-08" db="EMBL/GenBank/DDBJ databases">
        <title>Functional genomics of gut bacteria from endangered species of beetles.</title>
        <authorList>
            <person name="Carlos-Shanley C."/>
        </authorList>
    </citation>
    <scope>NUCLEOTIDE SEQUENCE [LARGE SCALE GENOMIC DNA]</scope>
    <source>
        <strain evidence="3 4">S00198</strain>
    </source>
</reference>
<keyword evidence="1" id="KW-0812">Transmembrane</keyword>
<dbReference type="InterPro" id="IPR043128">
    <property type="entry name" value="Rev_trsase/Diguanyl_cyclase"/>
</dbReference>
<feature type="transmembrane region" description="Helical" evidence="1">
    <location>
        <begin position="153"/>
        <end position="172"/>
    </location>
</feature>
<evidence type="ECO:0000256" key="1">
    <source>
        <dbReference type="SAM" id="Phobius"/>
    </source>
</evidence>
<dbReference type="AlphaFoldDB" id="A0A7X0PIY9"/>
<dbReference type="InterPro" id="IPR001633">
    <property type="entry name" value="EAL_dom"/>
</dbReference>
<keyword evidence="1" id="KW-1133">Transmembrane helix</keyword>
<comment type="caution">
    <text evidence="3">The sequence shown here is derived from an EMBL/GenBank/DDBJ whole genome shotgun (WGS) entry which is preliminary data.</text>
</comment>
<dbReference type="Gene3D" id="3.20.20.450">
    <property type="entry name" value="EAL domain"/>
    <property type="match status" value="1"/>
</dbReference>
<gene>
    <name evidence="3" type="ORF">HNP48_005312</name>
</gene>
<dbReference type="SUPFAM" id="SSF141868">
    <property type="entry name" value="EAL domain-like"/>
    <property type="match status" value="1"/>
</dbReference>
<dbReference type="InterPro" id="IPR035919">
    <property type="entry name" value="EAL_sf"/>
</dbReference>
<feature type="transmembrane region" description="Helical" evidence="1">
    <location>
        <begin position="272"/>
        <end position="294"/>
    </location>
</feature>
<accession>A0A7X0PIY9</accession>
<feature type="transmembrane region" description="Helical" evidence="1">
    <location>
        <begin position="218"/>
        <end position="238"/>
    </location>
</feature>
<evidence type="ECO:0000259" key="2">
    <source>
        <dbReference type="PROSITE" id="PS50883"/>
    </source>
</evidence>
<dbReference type="Pfam" id="PF00563">
    <property type="entry name" value="EAL"/>
    <property type="match status" value="1"/>
</dbReference>
<dbReference type="Proteomes" id="UP000575083">
    <property type="component" value="Unassembled WGS sequence"/>
</dbReference>
<feature type="transmembrane region" description="Helical" evidence="1">
    <location>
        <begin position="125"/>
        <end position="147"/>
    </location>
</feature>
<dbReference type="PROSITE" id="PS50883">
    <property type="entry name" value="EAL"/>
    <property type="match status" value="1"/>
</dbReference>
<dbReference type="SUPFAM" id="SSF55073">
    <property type="entry name" value="Nucleotide cyclase"/>
    <property type="match status" value="1"/>
</dbReference>
<dbReference type="RefSeq" id="WP_184862762.1">
    <property type="nucleotide sequence ID" value="NZ_JACHLK010000013.1"/>
</dbReference>
<feature type="transmembrane region" description="Helical" evidence="1">
    <location>
        <begin position="20"/>
        <end position="39"/>
    </location>
</feature>
<dbReference type="InterPro" id="IPR050706">
    <property type="entry name" value="Cyclic-di-GMP_PDE-like"/>
</dbReference>